<dbReference type="AlphaFoldDB" id="A0A7S3PPQ6"/>
<proteinExistence type="predicted"/>
<accession>A0A7S3PPQ6</accession>
<dbReference type="PANTHER" id="PTHR35730:SF2">
    <property type="entry name" value="KINETOCHORE PROTEIN SPC24 HOMOLOG-RELATED"/>
    <property type="match status" value="1"/>
</dbReference>
<dbReference type="EMBL" id="HBIN01020890">
    <property type="protein sequence ID" value="CAE0445991.1"/>
    <property type="molecule type" value="Transcribed_RNA"/>
</dbReference>
<dbReference type="InterPro" id="IPR044951">
    <property type="entry name" value="SPC24-like"/>
</dbReference>
<dbReference type="PANTHER" id="PTHR35730">
    <property type="entry name" value="KINETOCHORE PROTEIN SPC24 HOMOLOG-RELATED"/>
    <property type="match status" value="1"/>
</dbReference>
<sequence>MIFMHYRIVLQKFSMAAFLRHGRCENIIPRFCIYDIYIHDAETKTILQDLEELYQQNQDAERVGECIQLRDSITATYSEATDSVQDLIRNFSKEVDVLKQKAEELAGQPSSNPEIEELKSKIKQCGERYTEQQHHEKDIEAEVEALEKKMESLQLEQEELEKKAAASVPLMQHLLSLYANITKIKWDFSSESVAGVVSDAEGKGVVRQFDYSLENHTSFELANNIWDVISLP</sequence>
<dbReference type="Gene3D" id="1.20.5.1700">
    <property type="match status" value="1"/>
</dbReference>
<evidence type="ECO:0008006" key="3">
    <source>
        <dbReference type="Google" id="ProtNLM"/>
    </source>
</evidence>
<evidence type="ECO:0000256" key="1">
    <source>
        <dbReference type="SAM" id="Coils"/>
    </source>
</evidence>
<keyword evidence="1" id="KW-0175">Coiled coil</keyword>
<dbReference type="GO" id="GO:0005634">
    <property type="term" value="C:nucleus"/>
    <property type="evidence" value="ECO:0007669"/>
    <property type="project" value="UniProtKB-SubCell"/>
</dbReference>
<organism evidence="2">
    <name type="scientific">Aplanochytrium stocchinoi</name>
    <dbReference type="NCBI Taxonomy" id="215587"/>
    <lineage>
        <taxon>Eukaryota</taxon>
        <taxon>Sar</taxon>
        <taxon>Stramenopiles</taxon>
        <taxon>Bigyra</taxon>
        <taxon>Labyrinthulomycetes</taxon>
        <taxon>Thraustochytrida</taxon>
        <taxon>Thraustochytriidae</taxon>
        <taxon>Aplanochytrium</taxon>
    </lineage>
</organism>
<evidence type="ECO:0000313" key="2">
    <source>
        <dbReference type="EMBL" id="CAE0445991.1"/>
    </source>
</evidence>
<reference evidence="2" key="1">
    <citation type="submission" date="2021-01" db="EMBL/GenBank/DDBJ databases">
        <authorList>
            <person name="Corre E."/>
            <person name="Pelletier E."/>
            <person name="Niang G."/>
            <person name="Scheremetjew M."/>
            <person name="Finn R."/>
            <person name="Kale V."/>
            <person name="Holt S."/>
            <person name="Cochrane G."/>
            <person name="Meng A."/>
            <person name="Brown T."/>
            <person name="Cohen L."/>
        </authorList>
    </citation>
    <scope>NUCLEOTIDE SEQUENCE</scope>
    <source>
        <strain evidence="2">GSBS06</strain>
    </source>
</reference>
<protein>
    <recommendedName>
        <fullName evidence="3">Kinetochore protein Spc24</fullName>
    </recommendedName>
</protein>
<gene>
    <name evidence="2" type="ORF">ASTO00021_LOCUS15992</name>
</gene>
<dbReference type="GO" id="GO:0051301">
    <property type="term" value="P:cell division"/>
    <property type="evidence" value="ECO:0007669"/>
    <property type="project" value="UniProtKB-UniRule"/>
</dbReference>
<name>A0A7S3PPQ6_9STRA</name>
<dbReference type="GO" id="GO:0000776">
    <property type="term" value="C:kinetochore"/>
    <property type="evidence" value="ECO:0007669"/>
    <property type="project" value="UniProtKB-KW"/>
</dbReference>
<dbReference type="Gene3D" id="3.30.160.570">
    <property type="entry name" value="Ncd80 complex, Spc24 subunit"/>
    <property type="match status" value="1"/>
</dbReference>
<feature type="coiled-coil region" evidence="1">
    <location>
        <begin position="88"/>
        <end position="166"/>
    </location>
</feature>
<dbReference type="GO" id="GO:0051983">
    <property type="term" value="P:regulation of chromosome segregation"/>
    <property type="evidence" value="ECO:0007669"/>
    <property type="project" value="InterPro"/>
</dbReference>